<dbReference type="Gene3D" id="3.90.79.10">
    <property type="entry name" value="Nucleoside Triphosphate Pyrophosphohydrolase"/>
    <property type="match status" value="1"/>
</dbReference>
<comment type="cofactor">
    <cofactor evidence="1">
        <name>Mg(2+)</name>
        <dbReference type="ChEBI" id="CHEBI:18420"/>
    </cofactor>
</comment>
<evidence type="ECO:0000256" key="1">
    <source>
        <dbReference type="ARBA" id="ARBA00001946"/>
    </source>
</evidence>
<evidence type="ECO:0000259" key="4">
    <source>
        <dbReference type="PROSITE" id="PS51462"/>
    </source>
</evidence>
<keyword evidence="6" id="KW-1185">Reference proteome</keyword>
<dbReference type="Proteomes" id="UP000002431">
    <property type="component" value="Chromosome"/>
</dbReference>
<reference evidence="5" key="1">
    <citation type="submission" date="2006-04" db="EMBL/GenBank/DDBJ databases">
        <title>Complete sequence of chromosome of Deinococcus geothermalis DSM 11300.</title>
        <authorList>
            <consortium name="US DOE Joint Genome Institute"/>
            <person name="Copeland A."/>
            <person name="Lucas S."/>
            <person name="Lapidus A."/>
            <person name="Barry K."/>
            <person name="Detter J.C."/>
            <person name="Glavina del Rio T."/>
            <person name="Hammon N."/>
            <person name="Israni S."/>
            <person name="Dalin E."/>
            <person name="Tice H."/>
            <person name="Pitluck S."/>
            <person name="Brettin T."/>
            <person name="Bruce D."/>
            <person name="Han C."/>
            <person name="Tapia R."/>
            <person name="Saunders E."/>
            <person name="Gilna P."/>
            <person name="Schmutz J."/>
            <person name="Larimer F."/>
            <person name="Land M."/>
            <person name="Hauser L."/>
            <person name="Kyrpides N."/>
            <person name="Kim E."/>
            <person name="Daly M.J."/>
            <person name="Fredrickson J.K."/>
            <person name="Makarova K.S."/>
            <person name="Gaidamakova E.K."/>
            <person name="Zhai M."/>
            <person name="Richardson P."/>
        </authorList>
    </citation>
    <scope>NUCLEOTIDE SEQUENCE</scope>
    <source>
        <strain evidence="5">DSM 11300</strain>
    </source>
</reference>
<organism evidence="5 6">
    <name type="scientific">Deinococcus geothermalis (strain DSM 11300 / CIP 105573 / AG-3a)</name>
    <dbReference type="NCBI Taxonomy" id="319795"/>
    <lineage>
        <taxon>Bacteria</taxon>
        <taxon>Thermotogati</taxon>
        <taxon>Deinococcota</taxon>
        <taxon>Deinococci</taxon>
        <taxon>Deinococcales</taxon>
        <taxon>Deinococcaceae</taxon>
        <taxon>Deinococcus</taxon>
    </lineage>
</organism>
<name>Q1IXB1_DEIGD</name>
<dbReference type="PANTHER" id="PTHR43046">
    <property type="entry name" value="GDP-MANNOSE MANNOSYL HYDROLASE"/>
    <property type="match status" value="1"/>
</dbReference>
<gene>
    <name evidence="5" type="ordered locus">Dgeo_1828</name>
</gene>
<dbReference type="eggNOG" id="COG1051">
    <property type="taxonomic scope" value="Bacteria"/>
</dbReference>
<keyword evidence="2 3" id="KW-0378">Hydrolase</keyword>
<dbReference type="PROSITE" id="PS51462">
    <property type="entry name" value="NUDIX"/>
    <property type="match status" value="1"/>
</dbReference>
<dbReference type="EMBL" id="CP000359">
    <property type="protein sequence ID" value="ABF46123.1"/>
    <property type="molecule type" value="Genomic_DNA"/>
</dbReference>
<dbReference type="InterPro" id="IPR020084">
    <property type="entry name" value="NUDIX_hydrolase_CS"/>
</dbReference>
<dbReference type="KEGG" id="dge:Dgeo_1828"/>
<dbReference type="RefSeq" id="WP_011530953.1">
    <property type="nucleotide sequence ID" value="NC_008025.1"/>
</dbReference>
<dbReference type="PANTHER" id="PTHR43046:SF14">
    <property type="entry name" value="MUTT_NUDIX FAMILY PROTEIN"/>
    <property type="match status" value="1"/>
</dbReference>
<comment type="similarity">
    <text evidence="3">Belongs to the Nudix hydrolase family.</text>
</comment>
<dbReference type="SUPFAM" id="SSF55811">
    <property type="entry name" value="Nudix"/>
    <property type="match status" value="1"/>
</dbReference>
<evidence type="ECO:0000256" key="3">
    <source>
        <dbReference type="RuleBase" id="RU003476"/>
    </source>
</evidence>
<sequence length="138" mass="15550">MQHDERMYVPGELHVGGVVILNERGDILLVRELGVPGQMAKAGLWHVPSGSLEDGERPQDTAVREAYEETGLRVRLLKSLNTYLGRFPGKRSRPASPTRWPRPAMSARRSSRCWMGRGRFGCTRRNFCTRTPCASGQR</sequence>
<dbReference type="InterPro" id="IPR015797">
    <property type="entry name" value="NUDIX_hydrolase-like_dom_sf"/>
</dbReference>
<dbReference type="PROSITE" id="PS00893">
    <property type="entry name" value="NUDIX_BOX"/>
    <property type="match status" value="1"/>
</dbReference>
<dbReference type="GO" id="GO:0016787">
    <property type="term" value="F:hydrolase activity"/>
    <property type="evidence" value="ECO:0007669"/>
    <property type="project" value="UniProtKB-KW"/>
</dbReference>
<evidence type="ECO:0000313" key="5">
    <source>
        <dbReference type="EMBL" id="ABF46123.1"/>
    </source>
</evidence>
<evidence type="ECO:0000313" key="6">
    <source>
        <dbReference type="Proteomes" id="UP000002431"/>
    </source>
</evidence>
<accession>Q1IXB1</accession>
<evidence type="ECO:0000256" key="2">
    <source>
        <dbReference type="ARBA" id="ARBA00022801"/>
    </source>
</evidence>
<dbReference type="AlphaFoldDB" id="Q1IXB1"/>
<dbReference type="InterPro" id="IPR020476">
    <property type="entry name" value="Nudix_hydrolase"/>
</dbReference>
<feature type="domain" description="Nudix hydrolase" evidence="4">
    <location>
        <begin position="10"/>
        <end position="138"/>
    </location>
</feature>
<dbReference type="PRINTS" id="PR00502">
    <property type="entry name" value="NUDIXFAMILY"/>
</dbReference>
<dbReference type="HOGENOM" id="CLU_1692614_0_0_0"/>
<dbReference type="InterPro" id="IPR000086">
    <property type="entry name" value="NUDIX_hydrolase_dom"/>
</dbReference>
<protein>
    <submittedName>
        <fullName evidence="5">NUDIX hydrolase</fullName>
    </submittedName>
</protein>
<dbReference type="STRING" id="319795.Dgeo_1828"/>
<dbReference type="Pfam" id="PF00293">
    <property type="entry name" value="NUDIX"/>
    <property type="match status" value="1"/>
</dbReference>
<proteinExistence type="inferred from homology"/>